<dbReference type="SUPFAM" id="SSF81321">
    <property type="entry name" value="Family A G protein-coupled receptor-like"/>
    <property type="match status" value="1"/>
</dbReference>
<comment type="subcellular location">
    <subcellularLocation>
        <location evidence="1">Cell membrane</location>
        <topology evidence="1">Multi-pass membrane protein</topology>
    </subcellularLocation>
</comment>
<name>A0A3M6UPD7_POCDA</name>
<comment type="similarity">
    <text evidence="9">Belongs to the G-protein coupled receptor 1 family.</text>
</comment>
<gene>
    <name evidence="12" type="ORF">pdam_00013319</name>
</gene>
<protein>
    <recommendedName>
        <fullName evidence="11">G-protein coupled receptors family 1 profile domain-containing protein</fullName>
    </recommendedName>
</protein>
<evidence type="ECO:0000256" key="4">
    <source>
        <dbReference type="ARBA" id="ARBA00022989"/>
    </source>
</evidence>
<dbReference type="STRING" id="46731.A0A3M6UPD7"/>
<dbReference type="PROSITE" id="PS00237">
    <property type="entry name" value="G_PROTEIN_RECEP_F1_1"/>
    <property type="match status" value="1"/>
</dbReference>
<accession>A0A3M6UPD7</accession>
<keyword evidence="2" id="KW-1003">Cell membrane</keyword>
<evidence type="ECO:0000256" key="3">
    <source>
        <dbReference type="ARBA" id="ARBA00022692"/>
    </source>
</evidence>
<dbReference type="PROSITE" id="PS50262">
    <property type="entry name" value="G_PROTEIN_RECEP_F1_2"/>
    <property type="match status" value="1"/>
</dbReference>
<organism evidence="12 13">
    <name type="scientific">Pocillopora damicornis</name>
    <name type="common">Cauliflower coral</name>
    <name type="synonym">Millepora damicornis</name>
    <dbReference type="NCBI Taxonomy" id="46731"/>
    <lineage>
        <taxon>Eukaryota</taxon>
        <taxon>Metazoa</taxon>
        <taxon>Cnidaria</taxon>
        <taxon>Anthozoa</taxon>
        <taxon>Hexacorallia</taxon>
        <taxon>Scleractinia</taxon>
        <taxon>Astrocoeniina</taxon>
        <taxon>Pocilloporidae</taxon>
        <taxon>Pocillopora</taxon>
    </lineage>
</organism>
<keyword evidence="13" id="KW-1185">Reference proteome</keyword>
<comment type="caution">
    <text evidence="12">The sequence shown here is derived from an EMBL/GenBank/DDBJ whole genome shotgun (WGS) entry which is preliminary data.</text>
</comment>
<evidence type="ECO:0000256" key="10">
    <source>
        <dbReference type="SAM" id="Phobius"/>
    </source>
</evidence>
<dbReference type="InterPro" id="IPR017452">
    <property type="entry name" value="GPCR_Rhodpsn_7TM"/>
</dbReference>
<evidence type="ECO:0000313" key="12">
    <source>
        <dbReference type="EMBL" id="RMX55481.1"/>
    </source>
</evidence>
<dbReference type="EMBL" id="RCHS01001045">
    <property type="protein sequence ID" value="RMX55481.1"/>
    <property type="molecule type" value="Genomic_DNA"/>
</dbReference>
<keyword evidence="8 9" id="KW-0807">Transducer</keyword>
<dbReference type="Pfam" id="PF00001">
    <property type="entry name" value="7tm_1"/>
    <property type="match status" value="1"/>
</dbReference>
<dbReference type="PRINTS" id="PR00237">
    <property type="entry name" value="GPCRRHODOPSN"/>
</dbReference>
<feature type="transmembrane region" description="Helical" evidence="10">
    <location>
        <begin position="129"/>
        <end position="152"/>
    </location>
</feature>
<evidence type="ECO:0000256" key="9">
    <source>
        <dbReference type="RuleBase" id="RU000688"/>
    </source>
</evidence>
<feature type="transmembrane region" description="Helical" evidence="10">
    <location>
        <begin position="83"/>
        <end position="108"/>
    </location>
</feature>
<feature type="transmembrane region" description="Helical" evidence="10">
    <location>
        <begin position="164"/>
        <end position="186"/>
    </location>
</feature>
<dbReference type="Gene3D" id="1.20.1070.10">
    <property type="entry name" value="Rhodopsin 7-helix transmembrane proteins"/>
    <property type="match status" value="1"/>
</dbReference>
<keyword evidence="7 9" id="KW-0675">Receptor</keyword>
<feature type="transmembrane region" description="Helical" evidence="10">
    <location>
        <begin position="215"/>
        <end position="233"/>
    </location>
</feature>
<keyword evidence="6 10" id="KW-0472">Membrane</keyword>
<feature type="transmembrane region" description="Helical" evidence="10">
    <location>
        <begin position="253"/>
        <end position="273"/>
    </location>
</feature>
<evidence type="ECO:0000313" key="13">
    <source>
        <dbReference type="Proteomes" id="UP000275408"/>
    </source>
</evidence>
<dbReference type="PANTHER" id="PTHR24249:SF372">
    <property type="entry name" value="G-PROTEIN COUPLED RECEPTORS FAMILY 1 PROFILE DOMAIN-CONTAINING PROTEIN"/>
    <property type="match status" value="1"/>
</dbReference>
<dbReference type="Proteomes" id="UP000275408">
    <property type="component" value="Unassembled WGS sequence"/>
</dbReference>
<dbReference type="CDD" id="cd00637">
    <property type="entry name" value="7tm_classA_rhodopsin-like"/>
    <property type="match status" value="1"/>
</dbReference>
<reference evidence="12 13" key="1">
    <citation type="journal article" date="2018" name="Sci. Rep.">
        <title>Comparative analysis of the Pocillopora damicornis genome highlights role of immune system in coral evolution.</title>
        <authorList>
            <person name="Cunning R."/>
            <person name="Bay R.A."/>
            <person name="Gillette P."/>
            <person name="Baker A.C."/>
            <person name="Traylor-Knowles N."/>
        </authorList>
    </citation>
    <scope>NUCLEOTIDE SEQUENCE [LARGE SCALE GENOMIC DNA]</scope>
    <source>
        <strain evidence="12">RSMAS</strain>
        <tissue evidence="12">Whole animal</tissue>
    </source>
</reference>
<sequence length="327" mass="37174">MNETLGNINGTSWQTVFIFCWFGSMSLIIAILNTAICTLLWTQKRLHNISNLFFVNLAVADILVGFVAIPWKMLYFGVSPVPQWLTAVVTAVDYVLSLSFLSICALTYDRYQAILHPLTYCIKMGVTKVCKVLFLVWILPGMNFLKLIWMLSPEISFQPLNGTFNAFLFSFLLTATGGVVFAYVRISCAATMQENRVRKLNVHASRNQRLKFSKAIRSCLGVTICFACCWLPRGTYLIARSSQFSTSYEEYDLITFGLMSLSPVLNPIIYSIFNRDIRRTLEVLWNRCQEKSRLQNQKFGSSHASSSRTVNTITRSEHIELSRNANL</sequence>
<feature type="transmembrane region" description="Helical" evidence="10">
    <location>
        <begin position="16"/>
        <end position="41"/>
    </location>
</feature>
<dbReference type="OrthoDB" id="5951481at2759"/>
<evidence type="ECO:0000259" key="11">
    <source>
        <dbReference type="PROSITE" id="PS50262"/>
    </source>
</evidence>
<keyword evidence="5 9" id="KW-0297">G-protein coupled receptor</keyword>
<dbReference type="GO" id="GO:0004930">
    <property type="term" value="F:G protein-coupled receptor activity"/>
    <property type="evidence" value="ECO:0007669"/>
    <property type="project" value="UniProtKB-KW"/>
</dbReference>
<dbReference type="OMA" id="AICTLLW"/>
<evidence type="ECO:0000256" key="2">
    <source>
        <dbReference type="ARBA" id="ARBA00022475"/>
    </source>
</evidence>
<proteinExistence type="inferred from homology"/>
<evidence type="ECO:0000256" key="7">
    <source>
        <dbReference type="ARBA" id="ARBA00023170"/>
    </source>
</evidence>
<dbReference type="InterPro" id="IPR000276">
    <property type="entry name" value="GPCR_Rhodpsn"/>
</dbReference>
<evidence type="ECO:0000256" key="5">
    <source>
        <dbReference type="ARBA" id="ARBA00023040"/>
    </source>
</evidence>
<feature type="transmembrane region" description="Helical" evidence="10">
    <location>
        <begin position="53"/>
        <end position="71"/>
    </location>
</feature>
<evidence type="ECO:0000256" key="8">
    <source>
        <dbReference type="ARBA" id="ARBA00023224"/>
    </source>
</evidence>
<evidence type="ECO:0000256" key="1">
    <source>
        <dbReference type="ARBA" id="ARBA00004651"/>
    </source>
</evidence>
<feature type="domain" description="G-protein coupled receptors family 1 profile" evidence="11">
    <location>
        <begin position="32"/>
        <end position="270"/>
    </location>
</feature>
<dbReference type="PANTHER" id="PTHR24249">
    <property type="entry name" value="HISTAMINE RECEPTOR-RELATED G-PROTEIN COUPLED RECEPTOR"/>
    <property type="match status" value="1"/>
</dbReference>
<dbReference type="AlphaFoldDB" id="A0A3M6UPD7"/>
<dbReference type="InterPro" id="IPR050569">
    <property type="entry name" value="TAAR"/>
</dbReference>
<keyword evidence="3 9" id="KW-0812">Transmembrane</keyword>
<evidence type="ECO:0000256" key="6">
    <source>
        <dbReference type="ARBA" id="ARBA00023136"/>
    </source>
</evidence>
<keyword evidence="4 10" id="KW-1133">Transmembrane helix</keyword>
<dbReference type="GO" id="GO:0005886">
    <property type="term" value="C:plasma membrane"/>
    <property type="evidence" value="ECO:0007669"/>
    <property type="project" value="UniProtKB-SubCell"/>
</dbReference>